<reference evidence="2" key="1">
    <citation type="submission" date="2014-01" db="EMBL/GenBank/DDBJ databases">
        <authorList>
            <person name="Brown-Elliot B."/>
            <person name="Wallace R."/>
            <person name="Lenaerts A."/>
            <person name="Ordway D."/>
            <person name="DeGroote M.A."/>
            <person name="Parker T."/>
            <person name="Sizemore C."/>
            <person name="Tallon L.J."/>
            <person name="Sadzewicz L.K."/>
            <person name="Sengamalay N."/>
            <person name="Fraser C.M."/>
            <person name="Hine E."/>
            <person name="Shefchek K.A."/>
            <person name="Das S.P."/>
            <person name="Tettelin H."/>
        </authorList>
    </citation>
    <scope>NUCLEOTIDE SEQUENCE [LARGE SCALE GENOMIC DNA]</scope>
    <source>
        <strain evidence="2">4042</strain>
    </source>
</reference>
<dbReference type="InterPro" id="IPR000873">
    <property type="entry name" value="AMP-dep_synth/lig_dom"/>
</dbReference>
<dbReference type="SUPFAM" id="SSF56801">
    <property type="entry name" value="Acetyl-CoA synthetase-like"/>
    <property type="match status" value="1"/>
</dbReference>
<protein>
    <submittedName>
        <fullName evidence="2">AMP-binding enzyme family protein</fullName>
    </submittedName>
</protein>
<sequence length="159" mass="17215">MTEPPALAFEERQYSVPQLGALAGGLATALANRGVTAGARVALMSSNRPEFVAALRAIWWLGATAVLLSPAWRRDEAEHALALTNPAHAVGDHPVLAELMPMLHLDEPITPDERPTARLARTPTRCWFSAQEPRDCPRPSGTRTPRWAPQCCTGATRCS</sequence>
<dbReference type="AlphaFoldDB" id="X8AH71"/>
<evidence type="ECO:0000259" key="1">
    <source>
        <dbReference type="Pfam" id="PF00501"/>
    </source>
</evidence>
<evidence type="ECO:0000313" key="2">
    <source>
        <dbReference type="EMBL" id="EUA30506.1"/>
    </source>
</evidence>
<gene>
    <name evidence="2" type="ORF">I553_4763</name>
</gene>
<dbReference type="PATRIC" id="fig|1299334.3.peg.6438"/>
<proteinExistence type="predicted"/>
<dbReference type="PANTHER" id="PTHR43767:SF1">
    <property type="entry name" value="NONRIBOSOMAL PEPTIDE SYNTHASE PES1 (EUROFUNG)-RELATED"/>
    <property type="match status" value="1"/>
</dbReference>
<dbReference type="EMBL" id="JAOB01000060">
    <property type="protein sequence ID" value="EUA30506.1"/>
    <property type="molecule type" value="Genomic_DNA"/>
</dbReference>
<accession>X8AH71</accession>
<organism evidence="2">
    <name type="scientific">Mycobacterium xenopi 4042</name>
    <dbReference type="NCBI Taxonomy" id="1299334"/>
    <lineage>
        <taxon>Bacteria</taxon>
        <taxon>Bacillati</taxon>
        <taxon>Actinomycetota</taxon>
        <taxon>Actinomycetes</taxon>
        <taxon>Mycobacteriales</taxon>
        <taxon>Mycobacteriaceae</taxon>
        <taxon>Mycobacterium</taxon>
    </lineage>
</organism>
<dbReference type="InterPro" id="IPR050237">
    <property type="entry name" value="ATP-dep_AMP-bd_enzyme"/>
</dbReference>
<dbReference type="Pfam" id="PF00501">
    <property type="entry name" value="AMP-binding"/>
    <property type="match status" value="1"/>
</dbReference>
<dbReference type="Gene3D" id="3.40.50.12780">
    <property type="entry name" value="N-terminal domain of ligase-like"/>
    <property type="match status" value="1"/>
</dbReference>
<name>X8AH71_MYCXE</name>
<dbReference type="PANTHER" id="PTHR43767">
    <property type="entry name" value="LONG-CHAIN-FATTY-ACID--COA LIGASE"/>
    <property type="match status" value="1"/>
</dbReference>
<comment type="caution">
    <text evidence="2">The sequence shown here is derived from an EMBL/GenBank/DDBJ whole genome shotgun (WGS) entry which is preliminary data.</text>
</comment>
<feature type="domain" description="AMP-dependent synthetase/ligase" evidence="1">
    <location>
        <begin position="5"/>
        <end position="95"/>
    </location>
</feature>
<dbReference type="InterPro" id="IPR042099">
    <property type="entry name" value="ANL_N_sf"/>
</dbReference>